<gene>
    <name evidence="2" type="ORF">POLS_LOCUS2360</name>
</gene>
<organism evidence="2 3">
    <name type="scientific">Penicillium olsonii</name>
    <dbReference type="NCBI Taxonomy" id="99116"/>
    <lineage>
        <taxon>Eukaryota</taxon>
        <taxon>Fungi</taxon>
        <taxon>Dikarya</taxon>
        <taxon>Ascomycota</taxon>
        <taxon>Pezizomycotina</taxon>
        <taxon>Eurotiomycetes</taxon>
        <taxon>Eurotiomycetidae</taxon>
        <taxon>Eurotiales</taxon>
        <taxon>Aspergillaceae</taxon>
        <taxon>Penicillium</taxon>
    </lineage>
</organism>
<evidence type="ECO:0000313" key="2">
    <source>
        <dbReference type="EMBL" id="CAG8019503.1"/>
    </source>
</evidence>
<dbReference type="PANTHER" id="PTHR35186:SF4">
    <property type="entry name" value="PRION-INHIBITION AND PROPAGATION HELO DOMAIN-CONTAINING PROTEIN"/>
    <property type="match status" value="1"/>
</dbReference>
<keyword evidence="3" id="KW-1185">Reference proteome</keyword>
<comment type="caution">
    <text evidence="2">The sequence shown here is derived from an EMBL/GenBank/DDBJ whole genome shotgun (WGS) entry which is preliminary data.</text>
</comment>
<evidence type="ECO:0000259" key="1">
    <source>
        <dbReference type="Pfam" id="PF24476"/>
    </source>
</evidence>
<sequence length="143" mass="15972">MFIRDPTSEIGHPALALSVSKMNSPTMCRDRAFSALIRNEILFPLGLVLVELSLCQPLELLRSAEDSDQNEATANLKTAARLLKYVNLESGLEYGDVVEQCLFGSWNAGSTLEDETMQDEIYQRIVAPLAENLNSFVSRSQRY</sequence>
<dbReference type="AlphaFoldDB" id="A0A9W4HI73"/>
<name>A0A9W4HI73_PENOL</name>
<proteinExistence type="predicted"/>
<evidence type="ECO:0000313" key="3">
    <source>
        <dbReference type="Proteomes" id="UP001153618"/>
    </source>
</evidence>
<protein>
    <recommendedName>
        <fullName evidence="1">DUF7580 domain-containing protein</fullName>
    </recommendedName>
</protein>
<dbReference type="Pfam" id="PF24476">
    <property type="entry name" value="DUF7580"/>
    <property type="match status" value="1"/>
</dbReference>
<dbReference type="OrthoDB" id="3565018at2759"/>
<dbReference type="Proteomes" id="UP001153618">
    <property type="component" value="Unassembled WGS sequence"/>
</dbReference>
<dbReference type="InterPro" id="IPR056002">
    <property type="entry name" value="DUF7580"/>
</dbReference>
<reference evidence="2" key="1">
    <citation type="submission" date="2021-07" db="EMBL/GenBank/DDBJ databases">
        <authorList>
            <person name="Branca A.L. A."/>
        </authorList>
    </citation>
    <scope>NUCLEOTIDE SEQUENCE</scope>
</reference>
<dbReference type="PANTHER" id="PTHR35186">
    <property type="entry name" value="ANK_REP_REGION DOMAIN-CONTAINING PROTEIN"/>
    <property type="match status" value="1"/>
</dbReference>
<accession>A0A9W4HI73</accession>
<feature type="domain" description="DUF7580" evidence="1">
    <location>
        <begin position="2"/>
        <end position="135"/>
    </location>
</feature>
<dbReference type="EMBL" id="CAJVOS010000014">
    <property type="protein sequence ID" value="CAG8019503.1"/>
    <property type="molecule type" value="Genomic_DNA"/>
</dbReference>